<gene>
    <name evidence="2" type="ORF">POM88_048356</name>
</gene>
<sequence>MKGLPKTGEKLIRKTTVSLRRYMHVHVLKRNIGLFSGFVWDVNEEKQRLKVKERIDKCVRDKLLLFCDILNLLVNKSCSKKEDLSVKLLEFLESPHVTTEIFLADIEKAKKLKRKTKSSKSPRSGRKSVKTTSKLKGRICHSGTISMPSSISCLASLKLYEQYFLASSMNGSHKDRLFTEDDKNRSSELFRQEKNASFSRSLECGDGLDHFLIHSRKLAAHHLHLANPF</sequence>
<organism evidence="2 3">
    <name type="scientific">Heracleum sosnowskyi</name>
    <dbReference type="NCBI Taxonomy" id="360622"/>
    <lineage>
        <taxon>Eukaryota</taxon>
        <taxon>Viridiplantae</taxon>
        <taxon>Streptophyta</taxon>
        <taxon>Embryophyta</taxon>
        <taxon>Tracheophyta</taxon>
        <taxon>Spermatophyta</taxon>
        <taxon>Magnoliopsida</taxon>
        <taxon>eudicotyledons</taxon>
        <taxon>Gunneridae</taxon>
        <taxon>Pentapetalae</taxon>
        <taxon>asterids</taxon>
        <taxon>campanulids</taxon>
        <taxon>Apiales</taxon>
        <taxon>Apiaceae</taxon>
        <taxon>Apioideae</taxon>
        <taxon>apioid superclade</taxon>
        <taxon>Tordylieae</taxon>
        <taxon>Tordyliinae</taxon>
        <taxon>Heracleum</taxon>
    </lineage>
</organism>
<dbReference type="GO" id="GO:0042393">
    <property type="term" value="F:histone binding"/>
    <property type="evidence" value="ECO:0007669"/>
    <property type="project" value="TreeGrafter"/>
</dbReference>
<reference evidence="2" key="1">
    <citation type="submission" date="2023-02" db="EMBL/GenBank/DDBJ databases">
        <title>Genome of toxic invasive species Heracleum sosnowskyi carries increased number of genes despite the absence of recent whole-genome duplications.</title>
        <authorList>
            <person name="Schelkunov M."/>
            <person name="Shtratnikova V."/>
            <person name="Makarenko M."/>
            <person name="Klepikova A."/>
            <person name="Omelchenko D."/>
            <person name="Novikova G."/>
            <person name="Obukhova E."/>
            <person name="Bogdanov V."/>
            <person name="Penin A."/>
            <person name="Logacheva M."/>
        </authorList>
    </citation>
    <scope>NUCLEOTIDE SEQUENCE</scope>
    <source>
        <strain evidence="2">Hsosn_3</strain>
        <tissue evidence="2">Leaf</tissue>
    </source>
</reference>
<dbReference type="GO" id="GO:2000779">
    <property type="term" value="P:regulation of double-strand break repair"/>
    <property type="evidence" value="ECO:0007669"/>
    <property type="project" value="TreeGrafter"/>
</dbReference>
<dbReference type="GO" id="GO:0005634">
    <property type="term" value="C:nucleus"/>
    <property type="evidence" value="ECO:0007669"/>
    <property type="project" value="TreeGrafter"/>
</dbReference>
<evidence type="ECO:0000313" key="2">
    <source>
        <dbReference type="EMBL" id="KAK1355100.1"/>
    </source>
</evidence>
<accession>A0AAD8GTP0</accession>
<dbReference type="InterPro" id="IPR044198">
    <property type="entry name" value="DEK"/>
</dbReference>
<dbReference type="EMBL" id="JAUIZM010000011">
    <property type="protein sequence ID" value="KAK1355100.1"/>
    <property type="molecule type" value="Genomic_DNA"/>
</dbReference>
<dbReference type="GO" id="GO:0003677">
    <property type="term" value="F:DNA binding"/>
    <property type="evidence" value="ECO:0007669"/>
    <property type="project" value="InterPro"/>
</dbReference>
<keyword evidence="3" id="KW-1185">Reference proteome</keyword>
<comment type="caution">
    <text evidence="2">The sequence shown here is derived from an EMBL/GenBank/DDBJ whole genome shotgun (WGS) entry which is preliminary data.</text>
</comment>
<dbReference type="GO" id="GO:0006325">
    <property type="term" value="P:chromatin organization"/>
    <property type="evidence" value="ECO:0007669"/>
    <property type="project" value="InterPro"/>
</dbReference>
<reference evidence="2" key="2">
    <citation type="submission" date="2023-05" db="EMBL/GenBank/DDBJ databases">
        <authorList>
            <person name="Schelkunov M.I."/>
        </authorList>
    </citation>
    <scope>NUCLEOTIDE SEQUENCE</scope>
    <source>
        <strain evidence="2">Hsosn_3</strain>
        <tissue evidence="2">Leaf</tissue>
    </source>
</reference>
<dbReference type="AlphaFoldDB" id="A0AAD8GTP0"/>
<protein>
    <submittedName>
        <fullName evidence="2">Uncharacterized protein</fullName>
    </submittedName>
</protein>
<dbReference type="PANTHER" id="PTHR13468:SF1">
    <property type="entry name" value="PROTEIN DEK"/>
    <property type="match status" value="1"/>
</dbReference>
<dbReference type="PANTHER" id="PTHR13468">
    <property type="entry name" value="DEK PROTEIN"/>
    <property type="match status" value="1"/>
</dbReference>
<proteinExistence type="predicted"/>
<evidence type="ECO:0000256" key="1">
    <source>
        <dbReference type="SAM" id="MobiDB-lite"/>
    </source>
</evidence>
<evidence type="ECO:0000313" key="3">
    <source>
        <dbReference type="Proteomes" id="UP001237642"/>
    </source>
</evidence>
<dbReference type="Proteomes" id="UP001237642">
    <property type="component" value="Unassembled WGS sequence"/>
</dbReference>
<feature type="region of interest" description="Disordered" evidence="1">
    <location>
        <begin position="113"/>
        <end position="134"/>
    </location>
</feature>
<name>A0AAD8GTP0_9APIA</name>